<dbReference type="Proteomes" id="UP000682733">
    <property type="component" value="Unassembled WGS sequence"/>
</dbReference>
<evidence type="ECO:0000313" key="3">
    <source>
        <dbReference type="EMBL" id="CAF3694421.1"/>
    </source>
</evidence>
<dbReference type="AlphaFoldDB" id="A0A814Q7A2"/>
<keyword evidence="5" id="KW-1185">Reference proteome</keyword>
<accession>A0A814Q7A2</accession>
<evidence type="ECO:0000313" key="5">
    <source>
        <dbReference type="Proteomes" id="UP000663829"/>
    </source>
</evidence>
<dbReference type="Proteomes" id="UP000663829">
    <property type="component" value="Unassembled WGS sequence"/>
</dbReference>
<gene>
    <name evidence="2" type="ORF">GPM918_LOCUS19442</name>
    <name evidence="1" type="ORF">OVA965_LOCUS10384</name>
    <name evidence="4" type="ORF">SRO942_LOCUS19439</name>
    <name evidence="3" type="ORF">TMI583_LOCUS10382</name>
</gene>
<dbReference type="EMBL" id="CAJNOQ010005897">
    <property type="protein sequence ID" value="CAF1115637.1"/>
    <property type="molecule type" value="Genomic_DNA"/>
</dbReference>
<dbReference type="EMBL" id="CAJNOK010003831">
    <property type="protein sequence ID" value="CAF0916268.1"/>
    <property type="molecule type" value="Genomic_DNA"/>
</dbReference>
<evidence type="ECO:0000313" key="4">
    <source>
        <dbReference type="EMBL" id="CAF3879544.1"/>
    </source>
</evidence>
<dbReference type="Proteomes" id="UP000681722">
    <property type="component" value="Unassembled WGS sequence"/>
</dbReference>
<name>A0A814Q7A2_9BILA</name>
<protein>
    <submittedName>
        <fullName evidence="2">Uncharacterized protein</fullName>
    </submittedName>
</protein>
<dbReference type="Proteomes" id="UP000677228">
    <property type="component" value="Unassembled WGS sequence"/>
</dbReference>
<comment type="caution">
    <text evidence="2">The sequence shown here is derived from an EMBL/GenBank/DDBJ whole genome shotgun (WGS) entry which is preliminary data.</text>
</comment>
<dbReference type="EMBL" id="CAJOBC010005897">
    <property type="protein sequence ID" value="CAF3879544.1"/>
    <property type="molecule type" value="Genomic_DNA"/>
</dbReference>
<dbReference type="OrthoDB" id="2429546at2759"/>
<dbReference type="EMBL" id="CAJOBA010003833">
    <property type="protein sequence ID" value="CAF3694421.1"/>
    <property type="molecule type" value="Genomic_DNA"/>
</dbReference>
<sequence length="190" mass="22815">MHEKYTQTMPLEEICQDVPKARKLMKLIRDFFSILQMVKRTNSRAFYQRALTIHCDKWGQDFIDLFGYEMVTPYIHVLASHLPEFYGRWMDLNTFSLQGVEKINDLLTQDYFRATNKKGSFFKQMLRKRICQLLLSLPKKTCKDILTEFQSLKLPALTVSHMEEDSDEEDEEVKFFRKNWYRIAEQDEFD</sequence>
<organism evidence="2 5">
    <name type="scientific">Didymodactylos carnosus</name>
    <dbReference type="NCBI Taxonomy" id="1234261"/>
    <lineage>
        <taxon>Eukaryota</taxon>
        <taxon>Metazoa</taxon>
        <taxon>Spiralia</taxon>
        <taxon>Gnathifera</taxon>
        <taxon>Rotifera</taxon>
        <taxon>Eurotatoria</taxon>
        <taxon>Bdelloidea</taxon>
        <taxon>Philodinida</taxon>
        <taxon>Philodinidae</taxon>
        <taxon>Didymodactylos</taxon>
    </lineage>
</organism>
<proteinExistence type="predicted"/>
<evidence type="ECO:0000313" key="1">
    <source>
        <dbReference type="EMBL" id="CAF0916268.1"/>
    </source>
</evidence>
<reference evidence="2" key="1">
    <citation type="submission" date="2021-02" db="EMBL/GenBank/DDBJ databases">
        <authorList>
            <person name="Nowell W R."/>
        </authorList>
    </citation>
    <scope>NUCLEOTIDE SEQUENCE</scope>
</reference>
<evidence type="ECO:0000313" key="2">
    <source>
        <dbReference type="EMBL" id="CAF1115637.1"/>
    </source>
</evidence>